<feature type="domain" description="Ice-binding protein C-terminal" evidence="2">
    <location>
        <begin position="213"/>
        <end position="237"/>
    </location>
</feature>
<keyword evidence="1" id="KW-0732">Signal</keyword>
<keyword evidence="4" id="KW-1185">Reference proteome</keyword>
<dbReference type="Proteomes" id="UP000324233">
    <property type="component" value="Chromosome"/>
</dbReference>
<feature type="signal peptide" evidence="1">
    <location>
        <begin position="1"/>
        <end position="20"/>
    </location>
</feature>
<sequence length="243" mass="25102" precursor="true">MQRCFLTGLAILTLGVAAPAGGPAAVRADVVVATDFKFGPDSAYPVSNADLLQTNLASIATTGNYSYFSGNTPAPLVDGNFGQSGPANQDEFVAMEAGATITFHLDVSVNTAGYSLARLDSFASWDAGRDGQEYTVEYSTVSDPTAFLQLVTIPFYNPGGGSVGAWSTQVSLTDSNGFLATHVAAIRYTFTENDSNGTAFREIDAFGTATAAAVPEPSAAVLMGVGLAGACAWGYRRQPGHSA</sequence>
<accession>A0A5B9VTN6</accession>
<gene>
    <name evidence="3" type="ORF">OJF2_01130</name>
</gene>
<dbReference type="AlphaFoldDB" id="A0A5B9VTN6"/>
<organism evidence="3 4">
    <name type="scientific">Aquisphaera giovannonii</name>
    <dbReference type="NCBI Taxonomy" id="406548"/>
    <lineage>
        <taxon>Bacteria</taxon>
        <taxon>Pseudomonadati</taxon>
        <taxon>Planctomycetota</taxon>
        <taxon>Planctomycetia</taxon>
        <taxon>Isosphaerales</taxon>
        <taxon>Isosphaeraceae</taxon>
        <taxon>Aquisphaera</taxon>
    </lineage>
</organism>
<dbReference type="Pfam" id="PF07589">
    <property type="entry name" value="PEP-CTERM"/>
    <property type="match status" value="1"/>
</dbReference>
<dbReference type="RefSeq" id="WP_148590276.1">
    <property type="nucleotide sequence ID" value="NZ_CP042997.1"/>
</dbReference>
<evidence type="ECO:0000313" key="4">
    <source>
        <dbReference type="Proteomes" id="UP000324233"/>
    </source>
</evidence>
<reference evidence="3 4" key="1">
    <citation type="submission" date="2019-08" db="EMBL/GenBank/DDBJ databases">
        <title>Deep-cultivation of Planctomycetes and their phenomic and genomic characterization uncovers novel biology.</title>
        <authorList>
            <person name="Wiegand S."/>
            <person name="Jogler M."/>
            <person name="Boedeker C."/>
            <person name="Pinto D."/>
            <person name="Vollmers J."/>
            <person name="Rivas-Marin E."/>
            <person name="Kohn T."/>
            <person name="Peeters S.H."/>
            <person name="Heuer A."/>
            <person name="Rast P."/>
            <person name="Oberbeckmann S."/>
            <person name="Bunk B."/>
            <person name="Jeske O."/>
            <person name="Meyerdierks A."/>
            <person name="Storesund J.E."/>
            <person name="Kallscheuer N."/>
            <person name="Luecker S."/>
            <person name="Lage O.M."/>
            <person name="Pohl T."/>
            <person name="Merkel B.J."/>
            <person name="Hornburger P."/>
            <person name="Mueller R.-W."/>
            <person name="Bruemmer F."/>
            <person name="Labrenz M."/>
            <person name="Spormann A.M."/>
            <person name="Op den Camp H."/>
            <person name="Overmann J."/>
            <person name="Amann R."/>
            <person name="Jetten M.S.M."/>
            <person name="Mascher T."/>
            <person name="Medema M.H."/>
            <person name="Devos D.P."/>
            <person name="Kaster A.-K."/>
            <person name="Ovreas L."/>
            <person name="Rohde M."/>
            <person name="Galperin M.Y."/>
            <person name="Jogler C."/>
        </authorList>
    </citation>
    <scope>NUCLEOTIDE SEQUENCE [LARGE SCALE GENOMIC DNA]</scope>
    <source>
        <strain evidence="3 4">OJF2</strain>
    </source>
</reference>
<evidence type="ECO:0000256" key="1">
    <source>
        <dbReference type="SAM" id="SignalP"/>
    </source>
</evidence>
<dbReference type="EMBL" id="CP042997">
    <property type="protein sequence ID" value="QEH31648.1"/>
    <property type="molecule type" value="Genomic_DNA"/>
</dbReference>
<dbReference type="OrthoDB" id="255262at2"/>
<evidence type="ECO:0000313" key="3">
    <source>
        <dbReference type="EMBL" id="QEH31648.1"/>
    </source>
</evidence>
<protein>
    <submittedName>
        <fullName evidence="3">PEP-CTERM motif protein</fullName>
    </submittedName>
</protein>
<feature type="chain" id="PRO_5022854316" evidence="1">
    <location>
        <begin position="21"/>
        <end position="243"/>
    </location>
</feature>
<proteinExistence type="predicted"/>
<evidence type="ECO:0000259" key="2">
    <source>
        <dbReference type="Pfam" id="PF07589"/>
    </source>
</evidence>
<dbReference type="KEGG" id="agv:OJF2_01130"/>
<dbReference type="InterPro" id="IPR013424">
    <property type="entry name" value="Ice-binding_C"/>
</dbReference>
<name>A0A5B9VTN6_9BACT</name>